<proteinExistence type="predicted"/>
<dbReference type="EMBL" id="HE797170">
    <property type="protein sequence ID" value="CCM04878.1"/>
    <property type="molecule type" value="Genomic_DNA"/>
</dbReference>
<keyword evidence="5" id="KW-1185">Reference proteome</keyword>
<dbReference type="InterPro" id="IPR029063">
    <property type="entry name" value="SAM-dependent_MTases_sf"/>
</dbReference>
<dbReference type="STRING" id="599839.J4GDE7"/>
<dbReference type="InParanoid" id="J4GDE7"/>
<dbReference type="Pfam" id="PF01564">
    <property type="entry name" value="Spermine_synth"/>
    <property type="match status" value="1"/>
</dbReference>
<dbReference type="NCBIfam" id="NF037959">
    <property type="entry name" value="MFS_SpdSyn"/>
    <property type="match status" value="1"/>
</dbReference>
<feature type="transmembrane region" description="Helical" evidence="3">
    <location>
        <begin position="106"/>
        <end position="124"/>
    </location>
</feature>
<keyword evidence="3" id="KW-0812">Transmembrane</keyword>
<name>J4GDE7_9APHY</name>
<feature type="transmembrane region" description="Helical" evidence="3">
    <location>
        <begin position="173"/>
        <end position="191"/>
    </location>
</feature>
<dbReference type="PANTHER" id="PTHR43317">
    <property type="entry name" value="THERMOSPERMINE SYNTHASE ACAULIS5"/>
    <property type="match status" value="1"/>
</dbReference>
<evidence type="ECO:0000256" key="3">
    <source>
        <dbReference type="SAM" id="Phobius"/>
    </source>
</evidence>
<evidence type="ECO:0000313" key="5">
    <source>
        <dbReference type="Proteomes" id="UP000006352"/>
    </source>
</evidence>
<dbReference type="PANTHER" id="PTHR43317:SF11">
    <property type="entry name" value="POLYAMINE AMINOPROPYLTRANSFERASE 2"/>
    <property type="match status" value="1"/>
</dbReference>
<dbReference type="SUPFAM" id="SSF53335">
    <property type="entry name" value="S-adenosyl-L-methionine-dependent methyltransferases"/>
    <property type="match status" value="1"/>
</dbReference>
<keyword evidence="3" id="KW-0472">Membrane</keyword>
<dbReference type="Proteomes" id="UP000006352">
    <property type="component" value="Unassembled WGS sequence"/>
</dbReference>
<feature type="transmembrane region" description="Helical" evidence="3">
    <location>
        <begin position="54"/>
        <end position="86"/>
    </location>
</feature>
<feature type="region of interest" description="Disordered" evidence="2">
    <location>
        <begin position="216"/>
        <end position="252"/>
    </location>
</feature>
<reference evidence="4 5" key="1">
    <citation type="journal article" date="2012" name="Appl. Environ. Microbiol.">
        <title>Short-read sequencing for genomic analysis of the brown rot fungus Fibroporia radiculosa.</title>
        <authorList>
            <person name="Tang J.D."/>
            <person name="Perkins A.D."/>
            <person name="Sonstegard T.S."/>
            <person name="Schroeder S.G."/>
            <person name="Burgess S.C."/>
            <person name="Diehl S.V."/>
        </authorList>
    </citation>
    <scope>NUCLEOTIDE SEQUENCE [LARGE SCALE GENOMIC DNA]</scope>
    <source>
        <strain evidence="4 5">TFFH 294</strain>
    </source>
</reference>
<dbReference type="AlphaFoldDB" id="J4GDE7"/>
<evidence type="ECO:0000256" key="1">
    <source>
        <dbReference type="ARBA" id="ARBA00023115"/>
    </source>
</evidence>
<evidence type="ECO:0000313" key="4">
    <source>
        <dbReference type="EMBL" id="CCM04878.1"/>
    </source>
</evidence>
<organism evidence="4 5">
    <name type="scientific">Fibroporia radiculosa</name>
    <dbReference type="NCBI Taxonomy" id="599839"/>
    <lineage>
        <taxon>Eukaryota</taxon>
        <taxon>Fungi</taxon>
        <taxon>Dikarya</taxon>
        <taxon>Basidiomycota</taxon>
        <taxon>Agaricomycotina</taxon>
        <taxon>Agaricomycetes</taxon>
        <taxon>Polyporales</taxon>
        <taxon>Fibroporiaceae</taxon>
        <taxon>Fibroporia</taxon>
    </lineage>
</organism>
<dbReference type="Gene3D" id="3.40.50.150">
    <property type="entry name" value="Vaccinia Virus protein VP39"/>
    <property type="match status" value="1"/>
</dbReference>
<gene>
    <name evidence="4" type="ORF">FIBRA_07072</name>
</gene>
<feature type="transmembrane region" description="Helical" evidence="3">
    <location>
        <begin position="14"/>
        <end position="34"/>
    </location>
</feature>
<dbReference type="GeneID" id="24099789"/>
<evidence type="ECO:0000256" key="2">
    <source>
        <dbReference type="SAM" id="MobiDB-lite"/>
    </source>
</evidence>
<dbReference type="GO" id="GO:0006596">
    <property type="term" value="P:polyamine biosynthetic process"/>
    <property type="evidence" value="ECO:0007669"/>
    <property type="project" value="UniProtKB-KW"/>
</dbReference>
<keyword evidence="1" id="KW-0620">Polyamine biosynthesis</keyword>
<dbReference type="RefSeq" id="XP_012184161.1">
    <property type="nucleotide sequence ID" value="XM_012328771.1"/>
</dbReference>
<dbReference type="HOGENOM" id="CLU_017511_1_0_1"/>
<dbReference type="OrthoDB" id="2016285at2759"/>
<protein>
    <recommendedName>
        <fullName evidence="6">PABS domain-containing protein</fullName>
    </recommendedName>
</protein>
<evidence type="ECO:0008006" key="6">
    <source>
        <dbReference type="Google" id="ProtNLM"/>
    </source>
</evidence>
<accession>J4GDE7</accession>
<feature type="compositionally biased region" description="Basic residues" evidence="2">
    <location>
        <begin position="217"/>
        <end position="228"/>
    </location>
</feature>
<keyword evidence="3" id="KW-1133">Transmembrane helix</keyword>
<sequence>MLPAPANTSVLGNVISKLISVVTILGLSLVVFAYRRTLTPLYGTAPTDHHFNKIVWLACIAGSFAPALSASRATLAAGILLCIMPHTAYWLAVFSGRLGSPTWGPVLTHLTVIVPAIFLGFSIVKAVQQNVEQENANAPQQMITLPVAQTTIMTLQDLWPAVPYLKEASESQVLLYAGTLLLVVWAISPLLPTIPSVELPPIQLVEAPANVGSAKAIKSKGQHKKKSSMARSSVSVPIESKRHPLPSTPNSTSQSYGRLFVLPLLFVLTMTSLQSPTLPKPLLSVYNHPSYPLRILSSVPSRYSGVLVVGEALPPTEGQPIVGNLHSMRYLRAGHSLLGGTWMGSMATAGRERSDPAARDEAGEPLGESIYHAFMMQEAVRLAKRPDGNEHESALVIGLGIGTSASALLQNGVSTTVVEIDPAVYDAARRFFAFPELDPEKIVLRDARGWVRERKLMIENETSSEYTAQQDKQPLELYDMVLHDVFSGGGLPAHVFTQQFWNDTKHLMHPDGVLAVNFAGQLDSESSRAIILTLESVFGACRAFSDELNPDQEARSQYHNWVFFCTPSNSALTFRAPRTSDYLGSLQRRQIFSTLSQREIDLAPVRDGVSEKQRSQYILTDASNSLGKWQETEALHHWSIMREVLPDTIWETY</sequence>